<protein>
    <submittedName>
        <fullName evidence="2">Uncharacterized protein</fullName>
    </submittedName>
</protein>
<dbReference type="EMBL" id="AP026867">
    <property type="protein sequence ID" value="BDS14303.1"/>
    <property type="molecule type" value="Genomic_DNA"/>
</dbReference>
<dbReference type="AlphaFoldDB" id="A0A915YJL5"/>
<keyword evidence="1" id="KW-0472">Membrane</keyword>
<dbReference type="SUPFAM" id="SSF51161">
    <property type="entry name" value="Trimeric LpxA-like enzymes"/>
    <property type="match status" value="1"/>
</dbReference>
<evidence type="ECO:0000256" key="1">
    <source>
        <dbReference type="SAM" id="Phobius"/>
    </source>
</evidence>
<dbReference type="KEGG" id="aup:AsAng_0050820"/>
<keyword evidence="1" id="KW-1133">Transmembrane helix</keyword>
<keyword evidence="3" id="KW-1185">Reference proteome</keyword>
<evidence type="ECO:0000313" key="3">
    <source>
        <dbReference type="Proteomes" id="UP001060919"/>
    </source>
</evidence>
<dbReference type="RefSeq" id="WP_264789523.1">
    <property type="nucleotide sequence ID" value="NZ_AP026867.1"/>
</dbReference>
<feature type="transmembrane region" description="Helical" evidence="1">
    <location>
        <begin position="9"/>
        <end position="29"/>
    </location>
</feature>
<reference evidence="2" key="1">
    <citation type="submission" date="2022-09" db="EMBL/GenBank/DDBJ databases">
        <title>Aureispira anguillicida sp. nov., isolated from Leptocephalus of Japanese eel Anguilla japonica.</title>
        <authorList>
            <person name="Yuasa K."/>
            <person name="Mekata T."/>
            <person name="Ikunari K."/>
        </authorList>
    </citation>
    <scope>NUCLEOTIDE SEQUENCE</scope>
    <source>
        <strain evidence="2">EL160426</strain>
    </source>
</reference>
<proteinExistence type="predicted"/>
<dbReference type="Proteomes" id="UP001060919">
    <property type="component" value="Chromosome"/>
</dbReference>
<keyword evidence="1" id="KW-0812">Transmembrane</keyword>
<organism evidence="2 3">
    <name type="scientific">Aureispira anguillae</name>
    <dbReference type="NCBI Taxonomy" id="2864201"/>
    <lineage>
        <taxon>Bacteria</taxon>
        <taxon>Pseudomonadati</taxon>
        <taxon>Bacteroidota</taxon>
        <taxon>Saprospiria</taxon>
        <taxon>Saprospirales</taxon>
        <taxon>Saprospiraceae</taxon>
        <taxon>Aureispira</taxon>
    </lineage>
</organism>
<sequence length="415" mass="46284">MTNKLPARALFYAIIVSLFVALISSAMLLSSYHQHILLGHYQQKERLIYNCESGVALALGAQQDSIAPITIDLFGQQSDSVRIEQRPWGLLDVVSVQSWLGQGNRKDSIVQSFFVGKQPPAYALTLSEGTEPLYVCGNTHIVGDAFLPREGVERGFIHRVSGKPYFREKLIFGKKEIVKRVSNLHLKARFEQLDALKNVTTNFLVEGDSIVQPFHQPTRVLVEDQWDIHHGVLKGNVLVVGTQKVVIGASAILEDVLILAPEITIESGVQGHFQAFAWDSLRVEANVRLHYPSVLGLLPYQERTTFSPSLTIEEGSEVTGIVIAPSFQYNTYKTKITIEQNALVKGQVWVNGLLQHKGGVYGSVFCDEFLLQTPAAVYENYLLDAIINRKQLPAYYLAPLILGESSNKHILKYIE</sequence>
<accession>A0A915YJL5</accession>
<gene>
    <name evidence="2" type="ORF">AsAng_0050820</name>
</gene>
<name>A0A915YJL5_9BACT</name>
<dbReference type="InterPro" id="IPR011004">
    <property type="entry name" value="Trimer_LpxA-like_sf"/>
</dbReference>
<evidence type="ECO:0000313" key="2">
    <source>
        <dbReference type="EMBL" id="BDS14303.1"/>
    </source>
</evidence>